<dbReference type="Proteomes" id="UP001476950">
    <property type="component" value="Unassembled WGS sequence"/>
</dbReference>
<evidence type="ECO:0000256" key="1">
    <source>
        <dbReference type="SAM" id="Coils"/>
    </source>
</evidence>
<evidence type="ECO:0000259" key="2">
    <source>
        <dbReference type="Pfam" id="PF12770"/>
    </source>
</evidence>
<dbReference type="Gene3D" id="3.40.50.300">
    <property type="entry name" value="P-loop containing nucleotide triphosphate hydrolases"/>
    <property type="match status" value="1"/>
</dbReference>
<evidence type="ECO:0000313" key="4">
    <source>
        <dbReference type="Proteomes" id="UP001476950"/>
    </source>
</evidence>
<dbReference type="InterPro" id="IPR027417">
    <property type="entry name" value="P-loop_NTPase"/>
</dbReference>
<dbReference type="InterPro" id="IPR024983">
    <property type="entry name" value="CHAT_dom"/>
</dbReference>
<dbReference type="RefSeq" id="WP_190446568.1">
    <property type="nucleotide sequence ID" value="NZ_JAMPLM010000011.1"/>
</dbReference>
<feature type="domain" description="CHAT" evidence="2">
    <location>
        <begin position="731"/>
        <end position="986"/>
    </location>
</feature>
<name>A0ABV0KK42_9CYAN</name>
<keyword evidence="1" id="KW-0175">Coiled coil</keyword>
<keyword evidence="4" id="KW-1185">Reference proteome</keyword>
<organism evidence="3 4">
    <name type="scientific">Stenomitos frigidus AS-A4</name>
    <dbReference type="NCBI Taxonomy" id="2933935"/>
    <lineage>
        <taxon>Bacteria</taxon>
        <taxon>Bacillati</taxon>
        <taxon>Cyanobacteriota</taxon>
        <taxon>Cyanophyceae</taxon>
        <taxon>Leptolyngbyales</taxon>
        <taxon>Leptolyngbyaceae</taxon>
        <taxon>Stenomitos</taxon>
    </lineage>
</organism>
<protein>
    <submittedName>
        <fullName evidence="3">CHAT domain-containing protein</fullName>
    </submittedName>
</protein>
<accession>A0ABV0KK42</accession>
<dbReference type="Pfam" id="PF14516">
    <property type="entry name" value="AAA_35"/>
    <property type="match status" value="1"/>
</dbReference>
<gene>
    <name evidence="3" type="ORF">NDI38_14275</name>
</gene>
<evidence type="ECO:0000313" key="3">
    <source>
        <dbReference type="EMBL" id="MEP1059607.1"/>
    </source>
</evidence>
<dbReference type="Pfam" id="PF12770">
    <property type="entry name" value="CHAT"/>
    <property type="match status" value="1"/>
</dbReference>
<reference evidence="3 4" key="1">
    <citation type="submission" date="2022-04" db="EMBL/GenBank/DDBJ databases">
        <title>Positive selection, recombination, and allopatry shape intraspecific diversity of widespread and dominant cyanobacteria.</title>
        <authorList>
            <person name="Wei J."/>
            <person name="Shu W."/>
            <person name="Hu C."/>
        </authorList>
    </citation>
    <scope>NUCLEOTIDE SEQUENCE [LARGE SCALE GENOMIC DNA]</scope>
    <source>
        <strain evidence="3 4">AS-A4</strain>
    </source>
</reference>
<dbReference type="PANTHER" id="PTHR10098">
    <property type="entry name" value="RAPSYN-RELATED"/>
    <property type="match status" value="1"/>
</dbReference>
<feature type="coiled-coil region" evidence="1">
    <location>
        <begin position="494"/>
        <end position="647"/>
    </location>
</feature>
<dbReference type="PANTHER" id="PTHR10098:SF112">
    <property type="entry name" value="SLR0380 PROTEIN"/>
    <property type="match status" value="1"/>
</dbReference>
<sequence>MTDQSPIAPLPSTTYDYQVGGSLPVDAPTYVRRQSDDELYTALKAGEFCYVLNSRQMGKSSLKVQTMQRLQAEGVACAAIDLTRIGTADMTPEQWYSSVIDSIVSSLDLYETFDLYTWWEEHRLLSFVRRLDKFLEEILLVAIPQPIVIFIDEIDSVLSLPFKLDDFFALLRECYNRRAENSAYGRLTFTLLGVTTPSDLMQDKQRTPFNVGRPIELMGFQNHESQSLAQGLAAKADDPQALMQAVLHWTGGQPFLTQRVCKLVLGAEDRAPAGQETAWVEALVRIRVTENWEAQDTPEHLKTIRDRLLLSGEQRTGRLLGLYQQIVQQGEIAADDSPEQVELRLTGLVVKRDGKLRVYNRIYERVFNRAWLERSLAELRPYGGAIAAWLASEHQDESRLLRGQALQDARIWAEGKSLGDDDRRFLDASQEFEKRDFQKKLVVEEEAKEVLAAANRKANQRVRVGAVALGLMLSGAIASGIVAQQRISLANRTVDDSIKKVEKLQHEAEKASEKLESTEKQRQLAKIGQQAAKAETQQVKQTLAKARGRLEIANTKVKAAEQDIEKANVKLANLAKEAGASKQQRQQAIQELEIAKSKAEQAKEEQKQAQKSLETAGLEIASRKGELEKLNTTLSQAQNQLKIAQQAIVESVGDAPTRIMQQTGQKPAVIYISFFPSEKGQKRLGLLMVSADGQFPTNLDSVNREEVLKVAHDFRRKVANYRASSEEHLIPAQTLYRWMIKPLEPELKRQRITNFVFVVDKSLRNIPFAAFHDGQKYLIENYSLGVMPGLTLTNSHYRSIKDLKVLALGISKENLDFSPLYAVKREMSDIMKVWKGKAYMDEEATLDKLKSREKDLQIVHIATNGIGNNKTEPFIALWGTFLKSSQFEQIDWYSPPVELLVLSACETGLGEEYGLAGSAIKSGVKSVLGSLYVIADDSTAVLMSEFYRNLKSSPIKAEALRQAQLAMINSNFNHPVYWAGFTVIGNPW</sequence>
<dbReference type="EMBL" id="JAMPLM010000011">
    <property type="protein sequence ID" value="MEP1059607.1"/>
    <property type="molecule type" value="Genomic_DNA"/>
</dbReference>
<comment type="caution">
    <text evidence="3">The sequence shown here is derived from an EMBL/GenBank/DDBJ whole genome shotgun (WGS) entry which is preliminary data.</text>
</comment>
<dbReference type="SUPFAM" id="SSF52540">
    <property type="entry name" value="P-loop containing nucleoside triphosphate hydrolases"/>
    <property type="match status" value="1"/>
</dbReference>
<proteinExistence type="predicted"/>